<dbReference type="Proteomes" id="UP000565711">
    <property type="component" value="Unassembled WGS sequence"/>
</dbReference>
<dbReference type="Pfam" id="PF11070">
    <property type="entry name" value="DUF2871"/>
    <property type="match status" value="1"/>
</dbReference>
<keyword evidence="1" id="KW-0472">Membrane</keyword>
<dbReference type="InterPro" id="IPR021299">
    <property type="entry name" value="DUF2871"/>
</dbReference>
<accession>A0A846XTW0</accession>
<feature type="transmembrane region" description="Helical" evidence="1">
    <location>
        <begin position="69"/>
        <end position="92"/>
    </location>
</feature>
<proteinExistence type="predicted"/>
<gene>
    <name evidence="2" type="ORF">HGA08_02010</name>
</gene>
<dbReference type="EMBL" id="JAAXOP010000001">
    <property type="protein sequence ID" value="NKY48985.1"/>
    <property type="molecule type" value="Genomic_DNA"/>
</dbReference>
<evidence type="ECO:0000256" key="1">
    <source>
        <dbReference type="SAM" id="Phobius"/>
    </source>
</evidence>
<comment type="caution">
    <text evidence="2">The sequence shown here is derived from an EMBL/GenBank/DDBJ whole genome shotgun (WGS) entry which is preliminary data.</text>
</comment>
<feature type="transmembrane region" description="Helical" evidence="1">
    <location>
        <begin position="104"/>
        <end position="125"/>
    </location>
</feature>
<keyword evidence="1" id="KW-0812">Transmembrane</keyword>
<reference evidence="2 3" key="1">
    <citation type="submission" date="2020-04" db="EMBL/GenBank/DDBJ databases">
        <title>MicrobeNet Type strains.</title>
        <authorList>
            <person name="Nicholson A.C."/>
        </authorList>
    </citation>
    <scope>NUCLEOTIDE SEQUENCE [LARGE SCALE GENOMIC DNA]</scope>
    <source>
        <strain evidence="2 3">JCM 12354</strain>
    </source>
</reference>
<feature type="transmembrane region" description="Helical" evidence="1">
    <location>
        <begin position="7"/>
        <end position="23"/>
    </location>
</feature>
<keyword evidence="1" id="KW-1133">Transmembrane helix</keyword>
<dbReference type="AlphaFoldDB" id="A0A846XTW0"/>
<evidence type="ECO:0000313" key="2">
    <source>
        <dbReference type="EMBL" id="NKY48985.1"/>
    </source>
</evidence>
<feature type="transmembrane region" description="Helical" evidence="1">
    <location>
        <begin position="35"/>
        <end position="57"/>
    </location>
</feature>
<protein>
    <submittedName>
        <fullName evidence="2">DUF2871 domain-containing protein</fullName>
    </submittedName>
</protein>
<name>A0A846XTW0_9NOCA</name>
<sequence>MRLILNTAHVYMIVGVISGLYYRELTKTHDFTGDTQLGVLHTHLLTLGMLFFLLVLALEKSFTLTAHPLFRWFYCVYNIGLVLTTSMMGLHGSLTVLGRDSTTAISLLAGLGHIVLTAGLVLLFITIGKRIAPERASGSATVARHPVTATVVPATNNVR</sequence>
<organism evidence="2 3">
    <name type="scientific">Nocardia vermiculata</name>
    <dbReference type="NCBI Taxonomy" id="257274"/>
    <lineage>
        <taxon>Bacteria</taxon>
        <taxon>Bacillati</taxon>
        <taxon>Actinomycetota</taxon>
        <taxon>Actinomycetes</taxon>
        <taxon>Mycobacteriales</taxon>
        <taxon>Nocardiaceae</taxon>
        <taxon>Nocardia</taxon>
    </lineage>
</organism>
<keyword evidence="3" id="KW-1185">Reference proteome</keyword>
<dbReference type="RefSeq" id="WP_067869619.1">
    <property type="nucleotide sequence ID" value="NZ_JAAXOP010000001.1"/>
</dbReference>
<evidence type="ECO:0000313" key="3">
    <source>
        <dbReference type="Proteomes" id="UP000565711"/>
    </source>
</evidence>